<comment type="caution">
    <text evidence="1">The sequence shown here is derived from an EMBL/GenBank/DDBJ whole genome shotgun (WGS) entry which is preliminary data.</text>
</comment>
<organism evidence="1 2">
    <name type="scientific">Bacteroides ovatus</name>
    <dbReference type="NCBI Taxonomy" id="28116"/>
    <lineage>
        <taxon>Bacteria</taxon>
        <taxon>Pseudomonadati</taxon>
        <taxon>Bacteroidota</taxon>
        <taxon>Bacteroidia</taxon>
        <taxon>Bacteroidales</taxon>
        <taxon>Bacteroidaceae</taxon>
        <taxon>Bacteroides</taxon>
    </lineage>
</organism>
<dbReference type="EMBL" id="VWLE01000811">
    <property type="protein sequence ID" value="KAA3934113.1"/>
    <property type="molecule type" value="Genomic_DNA"/>
</dbReference>
<evidence type="ECO:0000313" key="1">
    <source>
        <dbReference type="EMBL" id="KAA3934113.1"/>
    </source>
</evidence>
<dbReference type="AlphaFoldDB" id="A0A5M5BUP0"/>
<dbReference type="GO" id="GO:0016740">
    <property type="term" value="F:transferase activity"/>
    <property type="evidence" value="ECO:0007669"/>
    <property type="project" value="UniProtKB-KW"/>
</dbReference>
<reference evidence="1 2" key="1">
    <citation type="journal article" date="2019" name="Nat. Med.">
        <title>A library of human gut bacterial isolates paired with longitudinal multiomics data enables mechanistic microbiome research.</title>
        <authorList>
            <person name="Poyet M."/>
            <person name="Groussin M."/>
            <person name="Gibbons S.M."/>
            <person name="Avila-Pacheco J."/>
            <person name="Jiang X."/>
            <person name="Kearney S.M."/>
            <person name="Perrotta A.R."/>
            <person name="Berdy B."/>
            <person name="Zhao S."/>
            <person name="Lieberman T.D."/>
            <person name="Swanson P.K."/>
            <person name="Smith M."/>
            <person name="Roesemann S."/>
            <person name="Alexander J.E."/>
            <person name="Rich S.A."/>
            <person name="Livny J."/>
            <person name="Vlamakis H."/>
            <person name="Clish C."/>
            <person name="Bullock K."/>
            <person name="Deik A."/>
            <person name="Scott J."/>
            <person name="Pierce K.A."/>
            <person name="Xavier R.J."/>
            <person name="Alm E.J."/>
        </authorList>
    </citation>
    <scope>NUCLEOTIDE SEQUENCE [LARGE SCALE GENOMIC DNA]</scope>
    <source>
        <strain evidence="1 2">BIOML-A163</strain>
    </source>
</reference>
<dbReference type="InterPro" id="IPR039498">
    <property type="entry name" value="NTP_transf_5"/>
</dbReference>
<protein>
    <submittedName>
        <fullName evidence="1">Nucleotidyltransferase family protein</fullName>
    </submittedName>
</protein>
<evidence type="ECO:0000313" key="2">
    <source>
        <dbReference type="Proteomes" id="UP000323717"/>
    </source>
</evidence>
<name>A0A5M5BUP0_BACOV</name>
<keyword evidence="1" id="KW-0808">Transferase</keyword>
<accession>A0A5M5BUP0</accession>
<dbReference type="Pfam" id="PF14907">
    <property type="entry name" value="NTP_transf_5"/>
    <property type="match status" value="1"/>
</dbReference>
<sequence length="388" mass="45247">MHSSPNVILPEFSTTLNKRIEKKNWTLLRSALGETDCSLVGYGTLTEKDWNVLYDLASNQGLTETVFSAIEKLPKSQLPPMDLLMDWLGQVEYIKSSNEGYREKAHDLLEVYRSKGIIFVVLKGESCARYYPDPEKRALGDLDVFLLEEPMEVSSFKFQVSGDKGVSGCYMGGHEWAYEEGNRLAEILGAKPDIHDYKHSHISYKGLIVENHRLLTTARGSKEKKSFEMYLQNLLEIRNSAQFEALFLTVHAYQHFMEDELSLRQLCDWAMFVKACCKEVDWNDYFQWMEQLNMLKFANAVRWITQYQFAIDGDYPPTAPGIEQLAERLLDDTLCGRHGQMSSENIVKYRIWQTKKIFHSSWKYRLFRNENVLVSYTKMLWNHWFDKV</sequence>
<proteinExistence type="predicted"/>
<gene>
    <name evidence="1" type="ORF">F3D71_29215</name>
</gene>
<dbReference type="Proteomes" id="UP000323717">
    <property type="component" value="Unassembled WGS sequence"/>
</dbReference>